<keyword evidence="4" id="KW-1185">Reference proteome</keyword>
<dbReference type="Gene3D" id="2.130.10.10">
    <property type="entry name" value="YVTN repeat-like/Quinoprotein amine dehydrogenase"/>
    <property type="match status" value="1"/>
</dbReference>
<dbReference type="PANTHER" id="PTHR10856:SF20">
    <property type="entry name" value="CORONIN-7"/>
    <property type="match status" value="1"/>
</dbReference>
<reference evidence="3 4" key="2">
    <citation type="submission" date="2018-11" db="EMBL/GenBank/DDBJ databases">
        <authorList>
            <consortium name="Pathogen Informatics"/>
        </authorList>
    </citation>
    <scope>NUCLEOTIDE SEQUENCE [LARGE SCALE GENOMIC DNA]</scope>
</reference>
<proteinExistence type="inferred from homology"/>
<dbReference type="PANTHER" id="PTHR10856">
    <property type="entry name" value="CORONIN"/>
    <property type="match status" value="1"/>
</dbReference>
<evidence type="ECO:0000256" key="1">
    <source>
        <dbReference type="ARBA" id="ARBA00009482"/>
    </source>
</evidence>
<dbReference type="OrthoDB" id="1850764at2759"/>
<sequence length="342" mass="38934">MKKAYLNENIALANGQCCCDEKIENYNLKLSILRHLSIEFLGMPQYSRKKLLESPRAARILFVCNDAMIVIVHFARSSNRVITLVDSSTLEVKHTHQFDTSPQPLIPHYDFDSSVLFLTSKGDRFINMFEVIPTDPYLLPMASASFPNGHQAISLHPKIVCDVKAVEFQRGWRLTEKSMERISFRVPRVKKDLFQSDIFPRALATWIPVMSASNWFDGNYQPRLFVDLCPEDMQPYIASPQPAVRRSILQPQPRSQSHTHPQQQLISDGNAKSPTAPNGFASTVPQTPSDIGECRAEALRGAVDPNERKIVEMSWSNRIGVDLTLEQDRMQGVDEEEWYEDL</sequence>
<dbReference type="InterPro" id="IPR015943">
    <property type="entry name" value="WD40/YVTN_repeat-like_dom_sf"/>
</dbReference>
<organism evidence="5">
    <name type="scientific">Anisakis simplex</name>
    <name type="common">Herring worm</name>
    <dbReference type="NCBI Taxonomy" id="6269"/>
    <lineage>
        <taxon>Eukaryota</taxon>
        <taxon>Metazoa</taxon>
        <taxon>Ecdysozoa</taxon>
        <taxon>Nematoda</taxon>
        <taxon>Chromadorea</taxon>
        <taxon>Rhabditida</taxon>
        <taxon>Spirurina</taxon>
        <taxon>Ascaridomorpha</taxon>
        <taxon>Ascaridoidea</taxon>
        <taxon>Anisakidae</taxon>
        <taxon>Anisakis</taxon>
        <taxon>Anisakis simplex complex</taxon>
    </lineage>
</organism>
<dbReference type="WBParaSite" id="ASIM_0000226301-mRNA-1">
    <property type="protein sequence ID" value="ASIM_0000226301-mRNA-1"/>
    <property type="gene ID" value="ASIM_0000226301"/>
</dbReference>
<dbReference type="AlphaFoldDB" id="A0A0M3J3Z9"/>
<dbReference type="InterPro" id="IPR015505">
    <property type="entry name" value="Coronin"/>
</dbReference>
<evidence type="ECO:0000256" key="2">
    <source>
        <dbReference type="SAM" id="MobiDB-lite"/>
    </source>
</evidence>
<dbReference type="EMBL" id="UYRR01002704">
    <property type="protein sequence ID" value="VDK19663.1"/>
    <property type="molecule type" value="Genomic_DNA"/>
</dbReference>
<evidence type="ECO:0000313" key="5">
    <source>
        <dbReference type="WBParaSite" id="ASIM_0000226301-mRNA-1"/>
    </source>
</evidence>
<name>A0A0M3J3Z9_ANISI</name>
<reference evidence="5" key="1">
    <citation type="submission" date="2017-02" db="UniProtKB">
        <authorList>
            <consortium name="WormBaseParasite"/>
        </authorList>
    </citation>
    <scope>IDENTIFICATION</scope>
</reference>
<accession>A0A0M3J3Z9</accession>
<gene>
    <name evidence="3" type="ORF">ASIM_LOCUS2134</name>
</gene>
<dbReference type="Proteomes" id="UP000267096">
    <property type="component" value="Unassembled WGS sequence"/>
</dbReference>
<feature type="region of interest" description="Disordered" evidence="2">
    <location>
        <begin position="249"/>
        <end position="289"/>
    </location>
</feature>
<evidence type="ECO:0000313" key="4">
    <source>
        <dbReference type="Proteomes" id="UP000267096"/>
    </source>
</evidence>
<dbReference type="SMART" id="SM01167">
    <property type="entry name" value="DUF1900"/>
    <property type="match status" value="1"/>
</dbReference>
<evidence type="ECO:0000313" key="3">
    <source>
        <dbReference type="EMBL" id="VDK19663.1"/>
    </source>
</evidence>
<comment type="similarity">
    <text evidence="1">Belongs to the WD repeat coronin family.</text>
</comment>
<protein>
    <submittedName>
        <fullName evidence="5">POD-1 (inferred by orthology to a C. elegans protein)</fullName>
    </submittedName>
</protein>
<dbReference type="Pfam" id="PF16300">
    <property type="entry name" value="WD40_4"/>
    <property type="match status" value="1"/>
</dbReference>